<gene>
    <name evidence="1" type="primary">wbgV</name>
</gene>
<dbReference type="EMBL" id="JX436479">
    <property type="protein sequence ID" value="AGI19333.1"/>
    <property type="molecule type" value="Genomic_DNA"/>
</dbReference>
<dbReference type="AlphaFoldDB" id="M4WSD4"/>
<accession>M4WSD4</accession>
<organism evidence="1">
    <name type="scientific">Salmonella typhi</name>
    <dbReference type="NCBI Taxonomy" id="90370"/>
    <lineage>
        <taxon>Bacteria</taxon>
        <taxon>Pseudomonadati</taxon>
        <taxon>Pseudomonadota</taxon>
        <taxon>Gammaproteobacteria</taxon>
        <taxon>Enterobacterales</taxon>
        <taxon>Enterobacteriaceae</taxon>
        <taxon>Salmonella</taxon>
    </lineage>
</organism>
<dbReference type="InterPro" id="IPR015943">
    <property type="entry name" value="WD40/YVTN_repeat-like_dom_sf"/>
</dbReference>
<protein>
    <submittedName>
        <fullName evidence="1">WbgV</fullName>
    </submittedName>
</protein>
<reference evidence="1" key="1">
    <citation type="journal article" date="2013" name="Int. J. Med. Microbiol.">
        <title>Stable expression of Shigella sonnei form I O-polysaccharide genes recombineered into the chromosome of live Salmonella oral vaccine vector Ty21a.</title>
        <authorList>
            <person name="Dharmasena M.N."/>
            <person name="Hanisch B.W."/>
            <person name="Wai T.T."/>
            <person name="Kopecko D.J."/>
        </authorList>
    </citation>
    <scope>NUCLEOTIDE SEQUENCE</scope>
    <source>
        <strain evidence="1">Ty21a</strain>
    </source>
</reference>
<proteinExistence type="predicted"/>
<name>M4WSD4_SALTI</name>
<evidence type="ECO:0000313" key="1">
    <source>
        <dbReference type="EMBL" id="AGI19333.1"/>
    </source>
</evidence>
<dbReference type="SUPFAM" id="SSF82171">
    <property type="entry name" value="DPP6 N-terminal domain-like"/>
    <property type="match status" value="1"/>
</dbReference>
<sequence>MLLEYVERKISLALSKYPKVRDVIKFFYLYIASLFGIILNKNKTVIQSKIYEISIDDSEESFFGYYDHSPMSSNGRYVLFHSSAFSTKRHPKKVKYISICVKDLLNNKVYKLYDTRAFNWQQGSRLMWIDDDNIIFNDYENNGYISVVYSLSLMKVIKKINYPIYDVNNYKAVTLDFSWLAKYDSDYGYYNKKSFSTDISIINLNTGGIELFLSLDEMLKRTNFKCNIDVEHVVNHFMFAPDGRSVMFIHRYYTPKGKRERLIHWNLINDNVRVLINESIISHCCWNGNDEIIGFFGAEIDSLNYYRLSIESCNTEKLFFDARKYSDGHPTIVHNRYIISDTYPDKNRIKKLFVYDLVKNDYRELGLFYESMSFFSYSRCDLHPRISVDNRFLFVDSVHSGKRKLYFMRSGICE</sequence>
<dbReference type="Gene3D" id="2.130.10.10">
    <property type="entry name" value="YVTN repeat-like/Quinoprotein amine dehydrogenase"/>
    <property type="match status" value="1"/>
</dbReference>